<reference evidence="2 3" key="1">
    <citation type="submission" date="2018-12" db="EMBL/GenBank/DDBJ databases">
        <authorList>
            <person name="Criscuolo A."/>
        </authorList>
    </citation>
    <scope>NUCLEOTIDE SEQUENCE [LARGE SCALE GENOMIC DNA]</scope>
    <source>
        <strain evidence="2">ACIP1116281</strain>
    </source>
</reference>
<organism evidence="2 3">
    <name type="scientific">Devosia equisanguinis</name>
    <dbReference type="NCBI Taxonomy" id="2490941"/>
    <lineage>
        <taxon>Bacteria</taxon>
        <taxon>Pseudomonadati</taxon>
        <taxon>Pseudomonadota</taxon>
        <taxon>Alphaproteobacteria</taxon>
        <taxon>Hyphomicrobiales</taxon>
        <taxon>Devosiaceae</taxon>
        <taxon>Devosia</taxon>
    </lineage>
</organism>
<keyword evidence="3" id="KW-1185">Reference proteome</keyword>
<keyword evidence="1" id="KW-0812">Transmembrane</keyword>
<feature type="transmembrane region" description="Helical" evidence="1">
    <location>
        <begin position="7"/>
        <end position="30"/>
    </location>
</feature>
<dbReference type="AlphaFoldDB" id="A0A3S4GKE4"/>
<proteinExistence type="predicted"/>
<protein>
    <submittedName>
        <fullName evidence="2">Uncharacterized protein</fullName>
    </submittedName>
</protein>
<keyword evidence="1" id="KW-1133">Transmembrane helix</keyword>
<dbReference type="Proteomes" id="UP000268844">
    <property type="component" value="Unassembled WGS sequence"/>
</dbReference>
<dbReference type="RefSeq" id="WP_126152281.1">
    <property type="nucleotide sequence ID" value="NZ_JBHTMH010000001.1"/>
</dbReference>
<accession>A0A3S4GKE4</accession>
<gene>
    <name evidence="2" type="ORF">DEVEQU_03935</name>
</gene>
<evidence type="ECO:0000256" key="1">
    <source>
        <dbReference type="SAM" id="Phobius"/>
    </source>
</evidence>
<evidence type="ECO:0000313" key="3">
    <source>
        <dbReference type="Proteomes" id="UP000268844"/>
    </source>
</evidence>
<sequence>MADRRRVVGGMFMLTGLGLVLLVPPVVTLFNHDISIMGMPQIVVYLFGVWVLLIVGTVVLTRYLTPDTPDIAERQDEGDG</sequence>
<keyword evidence="1" id="KW-0472">Membrane</keyword>
<dbReference type="EMBL" id="UZWD01000073">
    <property type="protein sequence ID" value="VDS06770.1"/>
    <property type="molecule type" value="Genomic_DNA"/>
</dbReference>
<feature type="transmembrane region" description="Helical" evidence="1">
    <location>
        <begin position="42"/>
        <end position="64"/>
    </location>
</feature>
<evidence type="ECO:0000313" key="2">
    <source>
        <dbReference type="EMBL" id="VDS06770.1"/>
    </source>
</evidence>
<dbReference type="OrthoDB" id="8481795at2"/>
<name>A0A3S4GKE4_9HYPH</name>